<dbReference type="KEGG" id="bhc:JFL75_03140"/>
<dbReference type="AlphaFoldDB" id="A0A7T8BB11"/>
<sequence length="191" mass="22142">MLDKTVPYYDIVMKRKRDLPIVINQLPNNYEFIYYKTGMEETWAGIETSVGEFNSETNALDYFQETFIQYPEHLEQRMVFIKSPENTYAGTITAWRAIVNSREAALLHWMAVVPEYQNKGLGKALITKCLAIFSEIDEPGPIYLSTQTWSYKAIGLYLNAGFEISKEDQIGNKKNEYEKAVPILKKYVRNL</sequence>
<dbReference type="RefSeq" id="WP_215627225.1">
    <property type="nucleotide sequence ID" value="NZ_CP067089.2"/>
</dbReference>
<keyword evidence="3" id="KW-1185">Reference proteome</keyword>
<dbReference type="GO" id="GO:0016747">
    <property type="term" value="F:acyltransferase activity, transferring groups other than amino-acyl groups"/>
    <property type="evidence" value="ECO:0007669"/>
    <property type="project" value="InterPro"/>
</dbReference>
<proteinExistence type="predicted"/>
<organism evidence="2 3">
    <name type="scientific">Breznakiella homolactica</name>
    <dbReference type="NCBI Taxonomy" id="2798577"/>
    <lineage>
        <taxon>Bacteria</taxon>
        <taxon>Pseudomonadati</taxon>
        <taxon>Spirochaetota</taxon>
        <taxon>Spirochaetia</taxon>
        <taxon>Spirochaetales</taxon>
        <taxon>Breznakiellaceae</taxon>
        <taxon>Breznakiella</taxon>
    </lineage>
</organism>
<dbReference type="EMBL" id="CP067089">
    <property type="protein sequence ID" value="QQO09921.1"/>
    <property type="molecule type" value="Genomic_DNA"/>
</dbReference>
<evidence type="ECO:0000313" key="3">
    <source>
        <dbReference type="Proteomes" id="UP000595917"/>
    </source>
</evidence>
<dbReference type="InterPro" id="IPR000182">
    <property type="entry name" value="GNAT_dom"/>
</dbReference>
<dbReference type="Pfam" id="PF00583">
    <property type="entry name" value="Acetyltransf_1"/>
    <property type="match status" value="1"/>
</dbReference>
<dbReference type="CDD" id="cd04301">
    <property type="entry name" value="NAT_SF"/>
    <property type="match status" value="1"/>
</dbReference>
<evidence type="ECO:0000259" key="1">
    <source>
        <dbReference type="PROSITE" id="PS51186"/>
    </source>
</evidence>
<feature type="domain" description="N-acetyltransferase" evidence="1">
    <location>
        <begin position="33"/>
        <end position="184"/>
    </location>
</feature>
<name>A0A7T8BB11_9SPIR</name>
<dbReference type="InterPro" id="IPR016181">
    <property type="entry name" value="Acyl_CoA_acyltransferase"/>
</dbReference>
<accession>A0A7T8BB11</accession>
<gene>
    <name evidence="2" type="ORF">JFL75_03140</name>
</gene>
<evidence type="ECO:0000313" key="2">
    <source>
        <dbReference type="EMBL" id="QQO09921.1"/>
    </source>
</evidence>
<dbReference type="Proteomes" id="UP000595917">
    <property type="component" value="Chromosome"/>
</dbReference>
<protein>
    <submittedName>
        <fullName evidence="2">GNAT family N-acetyltransferase</fullName>
    </submittedName>
</protein>
<dbReference type="PROSITE" id="PS51186">
    <property type="entry name" value="GNAT"/>
    <property type="match status" value="1"/>
</dbReference>
<dbReference type="Gene3D" id="3.40.630.30">
    <property type="match status" value="1"/>
</dbReference>
<dbReference type="SUPFAM" id="SSF55729">
    <property type="entry name" value="Acyl-CoA N-acyltransferases (Nat)"/>
    <property type="match status" value="1"/>
</dbReference>
<reference evidence="2" key="1">
    <citation type="submission" date="2021-01" db="EMBL/GenBank/DDBJ databases">
        <title>Description of Breznakiella homolactica.</title>
        <authorList>
            <person name="Song Y."/>
            <person name="Brune A."/>
        </authorList>
    </citation>
    <scope>NUCLEOTIDE SEQUENCE</scope>
    <source>
        <strain evidence="2">RmG30</strain>
    </source>
</reference>